<gene>
    <name evidence="4" type="ORF">GCM10008937_15590</name>
</gene>
<dbReference type="InterPro" id="IPR004437">
    <property type="entry name" value="ParB/RepB/Spo0J"/>
</dbReference>
<sequence>MSRLSPDVQAALRAATISEDGLTLTLAGQLDRKVYQATAKAIEALGGKWNRKAGAHLFQTNARDVLARVLDGETLPKKNPLSFFATPEELARQVVSAVADLDGVRVLEPSAGTGALADVLREYGAQVDVVELDDTRRAHLQAAGYRVVGTDFLTFTPSEPYPAIVMNPPFRSEDDAQAYIAHIEHAWTHCLAPGGTLVAIAPSGFTFRQDRRAAAFREFVKQYGEFGLNDERSFTESGTNVQTATVYVRKPAQEAVMPAKKANRKNTEQPGHTDFQQMVKETREKMNAQPKGGKKAEVIPAAAQEISSSSDADLPFPVSEAQLEAAMVEPAPAPGPILNTDQLNWLPVTALVASPLNPRKKFPQDALDSLANSIAAKGLMQNLVGRVTPGADTVEVIAGGRRLRALTLLHDTGQLPDGYLVPVRVQEMTDLDALMLAVAENSERADVEPLEEADAFVEMIRLGASVEDIALRFKCSTRTVEKRLVLAEGLGEDARTLLADGKIVISQAQVIAQTSGPLREHVITAAKRGDSAQRLRDMIASCTFLVERAKFDVATSGLEIIEDLFGDQPARFADPQAALALQLAWVEERRKTLSKKKEQHFVDVVKQAKQYLTLPYDAYTTYSVPENIKGTVILVSTQTGEVKQERCAREADIKSARAKEQAAERAKTASEATGSEGGAIRKSGWVDAHQARATALRAALVGDHKRTVALTILSLLQATPVSLRASLEYSMPTPIPTGLARLKEIDAKVGGQLGVNGHHLPKRPITQEFKGYNPEGADVLPYLDLLMTLTLEDLLDVQSVLIAQAVGGWSEFNPMHAPYAFVTRLAADTGATVQMKLTDAHLKAYPRDRLIELAEDAGIAEGHGVKNGHISTLTTNTEIRAAILQHADALAARGYVPPLARFPEVADTAQARKYRQDAKDLVARLDGQQISSLLEDLGIDPTDDTTADGLNVLQQEIDDMTDTELQDWQGLRDMAQQVQATATAAD</sequence>
<evidence type="ECO:0000313" key="4">
    <source>
        <dbReference type="EMBL" id="GAA0508635.1"/>
    </source>
</evidence>
<dbReference type="SUPFAM" id="SSF109709">
    <property type="entry name" value="KorB DNA-binding domain-like"/>
    <property type="match status" value="1"/>
</dbReference>
<dbReference type="SMART" id="SM00470">
    <property type="entry name" value="ParB"/>
    <property type="match status" value="1"/>
</dbReference>
<comment type="similarity">
    <text evidence="1">Belongs to the ParB family.</text>
</comment>
<organism evidence="4 5">
    <name type="scientific">Deinococcus depolymerans</name>
    <dbReference type="NCBI Taxonomy" id="392408"/>
    <lineage>
        <taxon>Bacteria</taxon>
        <taxon>Thermotogati</taxon>
        <taxon>Deinococcota</taxon>
        <taxon>Deinococci</taxon>
        <taxon>Deinococcales</taxon>
        <taxon>Deinococcaceae</taxon>
        <taxon>Deinococcus</taxon>
    </lineage>
</organism>
<protein>
    <recommendedName>
        <fullName evidence="3">ParB-like N-terminal domain-containing protein</fullName>
    </recommendedName>
</protein>
<dbReference type="PANTHER" id="PTHR33375">
    <property type="entry name" value="CHROMOSOME-PARTITIONING PROTEIN PARB-RELATED"/>
    <property type="match status" value="1"/>
</dbReference>
<evidence type="ECO:0000259" key="3">
    <source>
        <dbReference type="SMART" id="SM00470"/>
    </source>
</evidence>
<feature type="domain" description="ParB-like N-terminal" evidence="3">
    <location>
        <begin position="344"/>
        <end position="442"/>
    </location>
</feature>
<evidence type="ECO:0000313" key="5">
    <source>
        <dbReference type="Proteomes" id="UP001500191"/>
    </source>
</evidence>
<dbReference type="Pfam" id="PF02195">
    <property type="entry name" value="ParB_N"/>
    <property type="match status" value="1"/>
</dbReference>
<name>A0ABP3LWJ1_9DEIO</name>
<dbReference type="Gene3D" id="1.10.10.2830">
    <property type="match status" value="1"/>
</dbReference>
<dbReference type="CDD" id="cd02440">
    <property type="entry name" value="AdoMet_MTases"/>
    <property type="match status" value="1"/>
</dbReference>
<dbReference type="InterPro" id="IPR002052">
    <property type="entry name" value="DNA_methylase_N6_adenine_CS"/>
</dbReference>
<proteinExistence type="inferred from homology"/>
<reference evidence="5" key="1">
    <citation type="journal article" date="2019" name="Int. J. Syst. Evol. Microbiol.">
        <title>The Global Catalogue of Microorganisms (GCM) 10K type strain sequencing project: providing services to taxonomists for standard genome sequencing and annotation.</title>
        <authorList>
            <consortium name="The Broad Institute Genomics Platform"/>
            <consortium name="The Broad Institute Genome Sequencing Center for Infectious Disease"/>
            <person name="Wu L."/>
            <person name="Ma J."/>
        </authorList>
    </citation>
    <scope>NUCLEOTIDE SEQUENCE [LARGE SCALE GENOMIC DNA]</scope>
    <source>
        <strain evidence="5">JCM 14368</strain>
    </source>
</reference>
<dbReference type="CDD" id="cd16406">
    <property type="entry name" value="ParB_N_like"/>
    <property type="match status" value="1"/>
</dbReference>
<accession>A0ABP3LWJ1</accession>
<dbReference type="PANTHER" id="PTHR33375:SF7">
    <property type="entry name" value="CHROMOSOME 2-PARTITIONING PROTEIN PARB-RELATED"/>
    <property type="match status" value="1"/>
</dbReference>
<dbReference type="InterPro" id="IPR036086">
    <property type="entry name" value="ParB/Sulfiredoxin_sf"/>
</dbReference>
<dbReference type="Proteomes" id="UP001500191">
    <property type="component" value="Unassembled WGS sequence"/>
</dbReference>
<dbReference type="Gene3D" id="3.40.50.150">
    <property type="entry name" value="Vaccinia Virus protein VP39"/>
    <property type="match status" value="1"/>
</dbReference>
<evidence type="ECO:0000256" key="2">
    <source>
        <dbReference type="SAM" id="MobiDB-lite"/>
    </source>
</evidence>
<dbReference type="InterPro" id="IPR029063">
    <property type="entry name" value="SAM-dependent_MTases_sf"/>
</dbReference>
<keyword evidence="5" id="KW-1185">Reference proteome</keyword>
<dbReference type="InterPro" id="IPR050336">
    <property type="entry name" value="Chromosome_partition/occlusion"/>
</dbReference>
<dbReference type="InterPro" id="IPR003115">
    <property type="entry name" value="ParB_N"/>
</dbReference>
<dbReference type="SUPFAM" id="SSF110849">
    <property type="entry name" value="ParB/Sulfiredoxin"/>
    <property type="match status" value="1"/>
</dbReference>
<comment type="caution">
    <text evidence="4">The sequence shown here is derived from an EMBL/GenBank/DDBJ whole genome shotgun (WGS) entry which is preliminary data.</text>
</comment>
<dbReference type="Gene3D" id="3.90.1530.30">
    <property type="match status" value="1"/>
</dbReference>
<dbReference type="EMBL" id="BAAADB010000012">
    <property type="protein sequence ID" value="GAA0508635.1"/>
    <property type="molecule type" value="Genomic_DNA"/>
</dbReference>
<dbReference type="RefSeq" id="WP_343757491.1">
    <property type="nucleotide sequence ID" value="NZ_BAAADB010000012.1"/>
</dbReference>
<dbReference type="SUPFAM" id="SSF53335">
    <property type="entry name" value="S-adenosyl-L-methionine-dependent methyltransferases"/>
    <property type="match status" value="1"/>
</dbReference>
<feature type="region of interest" description="Disordered" evidence="2">
    <location>
        <begin position="660"/>
        <end position="679"/>
    </location>
</feature>
<dbReference type="PROSITE" id="PS00092">
    <property type="entry name" value="N6_MTASE"/>
    <property type="match status" value="1"/>
</dbReference>
<dbReference type="NCBIfam" id="TIGR00180">
    <property type="entry name" value="parB_part"/>
    <property type="match status" value="1"/>
</dbReference>
<evidence type="ECO:0000256" key="1">
    <source>
        <dbReference type="ARBA" id="ARBA00006295"/>
    </source>
</evidence>